<dbReference type="Gene3D" id="1.10.260.40">
    <property type="entry name" value="lambda repressor-like DNA-binding domains"/>
    <property type="match status" value="1"/>
</dbReference>
<dbReference type="PANTHER" id="PTHR35010">
    <property type="entry name" value="BLL4672 PROTEIN-RELATED"/>
    <property type="match status" value="1"/>
</dbReference>
<dbReference type="SUPFAM" id="SSF47413">
    <property type="entry name" value="lambda repressor-like DNA-binding domains"/>
    <property type="match status" value="1"/>
</dbReference>
<dbReference type="SMART" id="SM00530">
    <property type="entry name" value="HTH_XRE"/>
    <property type="match status" value="1"/>
</dbReference>
<dbReference type="CDD" id="cd00093">
    <property type="entry name" value="HTH_XRE"/>
    <property type="match status" value="1"/>
</dbReference>
<dbReference type="PROSITE" id="PS50943">
    <property type="entry name" value="HTH_CROC1"/>
    <property type="match status" value="1"/>
</dbReference>
<evidence type="ECO:0000313" key="4">
    <source>
        <dbReference type="Proteomes" id="UP000609879"/>
    </source>
</evidence>
<dbReference type="InterPro" id="IPR001387">
    <property type="entry name" value="Cro/C1-type_HTH"/>
</dbReference>
<organism evidence="3 4">
    <name type="scientific">Paractinoplanes deccanensis</name>
    <dbReference type="NCBI Taxonomy" id="113561"/>
    <lineage>
        <taxon>Bacteria</taxon>
        <taxon>Bacillati</taxon>
        <taxon>Actinomycetota</taxon>
        <taxon>Actinomycetes</taxon>
        <taxon>Micromonosporales</taxon>
        <taxon>Micromonosporaceae</taxon>
        <taxon>Paractinoplanes</taxon>
    </lineage>
</organism>
<feature type="region of interest" description="Disordered" evidence="1">
    <location>
        <begin position="1"/>
        <end position="30"/>
    </location>
</feature>
<dbReference type="Proteomes" id="UP000609879">
    <property type="component" value="Unassembled WGS sequence"/>
</dbReference>
<evidence type="ECO:0000313" key="3">
    <source>
        <dbReference type="EMBL" id="GID72917.1"/>
    </source>
</evidence>
<keyword evidence="4" id="KW-1185">Reference proteome</keyword>
<accession>A0ABQ3XYV5</accession>
<dbReference type="EMBL" id="BOMI01000023">
    <property type="protein sequence ID" value="GID72917.1"/>
    <property type="molecule type" value="Genomic_DNA"/>
</dbReference>
<comment type="caution">
    <text evidence="3">The sequence shown here is derived from an EMBL/GenBank/DDBJ whole genome shotgun (WGS) entry which is preliminary data.</text>
</comment>
<dbReference type="Pfam" id="PF17765">
    <property type="entry name" value="MLTR_LBD"/>
    <property type="match status" value="1"/>
</dbReference>
<dbReference type="InterPro" id="IPR041413">
    <property type="entry name" value="MLTR_LBD"/>
</dbReference>
<proteinExistence type="predicted"/>
<sequence>MGTPLGDFIRAKRDATRPADLGLPDHGRRRAPGLRRSEVAALAGISVEYLTRIEQGRDRNPSRSIVNAVADALRLDDAERMHLAYLTKITGGACTGPARPAPPERVVRPAVRRVVELLEPGVAFVTNRMGDVLAHTSGFAAVVRDIGLLDAEEPNLTRYVFTDARARATFPDWDQVADEQVFHLWLGPSTGTFEWFTDSFAEVAGAEFTRRLHQHVPPPRVPLRLDHPRAGRLRWERETLELPAPDAQQLVVLLPADRATAEAVEALRGRPGRVVRSGQQRAAVHGEDRAGREGLAHQVQVGAGHVAHLADAPERDGRGRGGVQGLDVLAVAPQG</sequence>
<name>A0ABQ3XYV5_9ACTN</name>
<evidence type="ECO:0000259" key="2">
    <source>
        <dbReference type="PROSITE" id="PS50943"/>
    </source>
</evidence>
<dbReference type="InterPro" id="IPR010982">
    <property type="entry name" value="Lambda_DNA-bd_dom_sf"/>
</dbReference>
<evidence type="ECO:0000256" key="1">
    <source>
        <dbReference type="SAM" id="MobiDB-lite"/>
    </source>
</evidence>
<reference evidence="3 4" key="1">
    <citation type="submission" date="2021-01" db="EMBL/GenBank/DDBJ databases">
        <title>Whole genome shotgun sequence of Actinoplanes deccanensis NBRC 13994.</title>
        <authorList>
            <person name="Komaki H."/>
            <person name="Tamura T."/>
        </authorList>
    </citation>
    <scope>NUCLEOTIDE SEQUENCE [LARGE SCALE GENOMIC DNA]</scope>
    <source>
        <strain evidence="3 4">NBRC 13994</strain>
    </source>
</reference>
<dbReference type="Gene3D" id="3.30.450.180">
    <property type="match status" value="1"/>
</dbReference>
<feature type="domain" description="HTH cro/C1-type" evidence="2">
    <location>
        <begin position="29"/>
        <end position="80"/>
    </location>
</feature>
<gene>
    <name evidence="3" type="ORF">Ade02nite_15580</name>
</gene>
<dbReference type="Pfam" id="PF13560">
    <property type="entry name" value="HTH_31"/>
    <property type="match status" value="1"/>
</dbReference>
<protein>
    <recommendedName>
        <fullName evidence="2">HTH cro/C1-type domain-containing protein</fullName>
    </recommendedName>
</protein>